<evidence type="ECO:0000313" key="2">
    <source>
        <dbReference type="Proteomes" id="UP001596020"/>
    </source>
</evidence>
<reference evidence="2" key="1">
    <citation type="journal article" date="2019" name="Int. J. Syst. Evol. Microbiol.">
        <title>The Global Catalogue of Microorganisms (GCM) 10K type strain sequencing project: providing services to taxonomists for standard genome sequencing and annotation.</title>
        <authorList>
            <consortium name="The Broad Institute Genomics Platform"/>
            <consortium name="The Broad Institute Genome Sequencing Center for Infectious Disease"/>
            <person name="Wu L."/>
            <person name="Ma J."/>
        </authorList>
    </citation>
    <scope>NUCLEOTIDE SEQUENCE [LARGE SCALE GENOMIC DNA]</scope>
    <source>
        <strain evidence="2">CGMCC 4.7357</strain>
    </source>
</reference>
<sequence length="359" mass="40929">MITANKGEWSEIYAFFKLLGDGILYAGDQNLDKINDLFYPIIMILREETEGSFNYKRNAQDVSILNSDKEELLRVPADVFLEEAEKLLRVINSGKGAFAAPKIEEFMNNIFCYSVKAKPSDKTDIKIVLHDKRTKLNSLMGFSIKSQLGSDSTLLNAGKTTNFRYRIVGGSFSDSDIDRINSITGRTKIIQRVDAIRNNGGKLVFDCVDDRAFRNNLLLLDSDLGKILAELLVLQFRTGMKQLRDLVSCLTQLNPLNYDNVTSVPYYEYKIKHLLTSTALGMVPGSPWTGRFDANGGYIVVKKDGDIVCYHFYDRNRFEDYLFNNAYLERPSSSRHEYASIIKDSDVLYFKLNCQIRLR</sequence>
<gene>
    <name evidence="1" type="ORF">ACFO3G_07710</name>
</gene>
<keyword evidence="1" id="KW-0255">Endonuclease</keyword>
<name>A0ABV9KA03_9PORP</name>
<dbReference type="EMBL" id="JBHSGO010000202">
    <property type="protein sequence ID" value="MFC4666481.1"/>
    <property type="molecule type" value="Genomic_DNA"/>
</dbReference>
<dbReference type="GO" id="GO:0016787">
    <property type="term" value="F:hydrolase activity"/>
    <property type="evidence" value="ECO:0007669"/>
    <property type="project" value="UniProtKB-KW"/>
</dbReference>
<organism evidence="1 2">
    <name type="scientific">Falsiporphyromonas endometrii</name>
    <dbReference type="NCBI Taxonomy" id="1387297"/>
    <lineage>
        <taxon>Bacteria</taxon>
        <taxon>Pseudomonadati</taxon>
        <taxon>Bacteroidota</taxon>
        <taxon>Bacteroidia</taxon>
        <taxon>Bacteroidales</taxon>
        <taxon>Porphyromonadaceae</taxon>
        <taxon>Falsiporphyromonas</taxon>
    </lineage>
</organism>
<protein>
    <submittedName>
        <fullName evidence="1">HpaII family restriction endonuclease</fullName>
        <ecNumber evidence="1">3.1.21.-</ecNumber>
    </submittedName>
</protein>
<dbReference type="InterPro" id="IPR019062">
    <property type="entry name" value="Restrct_endonuc_II_HpaII"/>
</dbReference>
<keyword evidence="1" id="KW-0540">Nuclease</keyword>
<accession>A0ABV9KA03</accession>
<keyword evidence="1" id="KW-0378">Hydrolase</keyword>
<dbReference type="GO" id="GO:0004519">
    <property type="term" value="F:endonuclease activity"/>
    <property type="evidence" value="ECO:0007669"/>
    <property type="project" value="UniProtKB-KW"/>
</dbReference>
<dbReference type="EC" id="3.1.21.-" evidence="1"/>
<proteinExistence type="predicted"/>
<dbReference type="Proteomes" id="UP001596020">
    <property type="component" value="Unassembled WGS sequence"/>
</dbReference>
<dbReference type="RefSeq" id="WP_380079585.1">
    <property type="nucleotide sequence ID" value="NZ_JBHSGO010000202.1"/>
</dbReference>
<dbReference type="Pfam" id="PF09561">
    <property type="entry name" value="RE_HpaII"/>
    <property type="match status" value="1"/>
</dbReference>
<evidence type="ECO:0000313" key="1">
    <source>
        <dbReference type="EMBL" id="MFC4666481.1"/>
    </source>
</evidence>
<keyword evidence="2" id="KW-1185">Reference proteome</keyword>
<comment type="caution">
    <text evidence="1">The sequence shown here is derived from an EMBL/GenBank/DDBJ whole genome shotgun (WGS) entry which is preliminary data.</text>
</comment>